<name>A0A5S6QYI0_TRIMR</name>
<evidence type="ECO:0000313" key="2">
    <source>
        <dbReference type="WBParaSite" id="TMUE_3000012315.1"/>
    </source>
</evidence>
<protein>
    <submittedName>
        <fullName evidence="2">Uncharacterized protein</fullName>
    </submittedName>
</protein>
<dbReference type="STRING" id="70415.A0A5S6QYI0"/>
<organism evidence="1 2">
    <name type="scientific">Trichuris muris</name>
    <name type="common">Mouse whipworm</name>
    <dbReference type="NCBI Taxonomy" id="70415"/>
    <lineage>
        <taxon>Eukaryota</taxon>
        <taxon>Metazoa</taxon>
        <taxon>Ecdysozoa</taxon>
        <taxon>Nematoda</taxon>
        <taxon>Enoplea</taxon>
        <taxon>Dorylaimia</taxon>
        <taxon>Trichinellida</taxon>
        <taxon>Trichuridae</taxon>
        <taxon>Trichuris</taxon>
    </lineage>
</organism>
<proteinExistence type="predicted"/>
<keyword evidence="1" id="KW-1185">Reference proteome</keyword>
<reference evidence="2" key="1">
    <citation type="submission" date="2019-12" db="UniProtKB">
        <authorList>
            <consortium name="WormBaseParasite"/>
        </authorList>
    </citation>
    <scope>IDENTIFICATION</scope>
</reference>
<dbReference type="Proteomes" id="UP000046395">
    <property type="component" value="Unassembled WGS sequence"/>
</dbReference>
<accession>A0A5S6QYI0</accession>
<evidence type="ECO:0000313" key="1">
    <source>
        <dbReference type="Proteomes" id="UP000046395"/>
    </source>
</evidence>
<dbReference type="WBParaSite" id="TMUE_3000012315.1">
    <property type="protein sequence ID" value="TMUE_3000012315.1"/>
    <property type="gene ID" value="WBGene00285896"/>
</dbReference>
<dbReference type="AlphaFoldDB" id="A0A5S6QYI0"/>
<sequence>MFRGFSFPTGDVVQRECSEGNLKVGTKAERLPHRLETEITQRSRMSVTEELRALRGLTDRALALKICTELQACRRVEALSRFHRSNRMAQTLLGTDEMIGFEDYLKHADVDETIEHYFMRP</sequence>